<dbReference type="GO" id="GO:0005509">
    <property type="term" value="F:calcium ion binding"/>
    <property type="evidence" value="ECO:0007669"/>
    <property type="project" value="TreeGrafter"/>
</dbReference>
<protein>
    <recommendedName>
        <fullName evidence="2">STIM1/2 Orai1-activating region domain-containing protein</fullName>
    </recommendedName>
</protein>
<evidence type="ECO:0000313" key="5">
    <source>
        <dbReference type="Proteomes" id="UP000663870"/>
    </source>
</evidence>
<organism evidence="3 5">
    <name type="scientific">Rotaria sordida</name>
    <dbReference type="NCBI Taxonomy" id="392033"/>
    <lineage>
        <taxon>Eukaryota</taxon>
        <taxon>Metazoa</taxon>
        <taxon>Spiralia</taxon>
        <taxon>Gnathifera</taxon>
        <taxon>Rotifera</taxon>
        <taxon>Eurotatoria</taxon>
        <taxon>Bdelloidea</taxon>
        <taxon>Philodinida</taxon>
        <taxon>Philodinidae</taxon>
        <taxon>Rotaria</taxon>
    </lineage>
</organism>
<accession>A0A813MSJ4</accession>
<dbReference type="AlphaFoldDB" id="A0A813MSJ4"/>
<dbReference type="GO" id="GO:0005246">
    <property type="term" value="F:calcium channel regulator activity"/>
    <property type="evidence" value="ECO:0007669"/>
    <property type="project" value="InterPro"/>
</dbReference>
<dbReference type="GO" id="GO:0006874">
    <property type="term" value="P:intracellular calcium ion homeostasis"/>
    <property type="evidence" value="ECO:0007669"/>
    <property type="project" value="TreeGrafter"/>
</dbReference>
<keyword evidence="1" id="KW-0812">Transmembrane</keyword>
<evidence type="ECO:0000256" key="1">
    <source>
        <dbReference type="SAM" id="Phobius"/>
    </source>
</evidence>
<sequence length="247" mass="28753">MRQNHLCICTEQLHTLTVICFILFVYYFRQSYQNNNIAYNIPDPECTDVFNLCTDVDKEQLGCQIIRVIQEQMDDDKDGLIQSSESTQTHNVMKDIILISTLFVSVGVCIHPFIRQRQTQENMNIMLQELEILQKAKGNLLAEQVDGFRKHRDSIIDHEKQISFDLEEIEQKGFSDAVRMGHTNCIDNADELVHATKERLIEIHDEYEEREQRWNRIVILLNRDDLNDLGLSTSVICRTKDSPSVHA</sequence>
<dbReference type="EMBL" id="CAJNOH010000016">
    <property type="protein sequence ID" value="CAF0756665.1"/>
    <property type="molecule type" value="Genomic_DNA"/>
</dbReference>
<keyword evidence="5" id="KW-1185">Reference proteome</keyword>
<feature type="transmembrane region" description="Helical" evidence="1">
    <location>
        <begin position="12"/>
        <end position="29"/>
    </location>
</feature>
<dbReference type="Pfam" id="PF16533">
    <property type="entry name" value="SOAR"/>
    <property type="match status" value="1"/>
</dbReference>
<evidence type="ECO:0000313" key="4">
    <source>
        <dbReference type="EMBL" id="CAF0756665.1"/>
    </source>
</evidence>
<dbReference type="Gene3D" id="1.10.287.3550">
    <property type="match status" value="1"/>
</dbReference>
<dbReference type="InterPro" id="IPR037608">
    <property type="entry name" value="STIM1/2"/>
</dbReference>
<proteinExistence type="predicted"/>
<dbReference type="Proteomes" id="UP000663870">
    <property type="component" value="Unassembled WGS sequence"/>
</dbReference>
<keyword evidence="1" id="KW-0472">Membrane</keyword>
<dbReference type="EMBL" id="CAJNOL010000004">
    <property type="protein sequence ID" value="CAF0728691.1"/>
    <property type="molecule type" value="Genomic_DNA"/>
</dbReference>
<dbReference type="InterPro" id="IPR032393">
    <property type="entry name" value="SOAR_STIM1/2"/>
</dbReference>
<dbReference type="GO" id="GO:0005886">
    <property type="term" value="C:plasma membrane"/>
    <property type="evidence" value="ECO:0007669"/>
    <property type="project" value="TreeGrafter"/>
</dbReference>
<dbReference type="GO" id="GO:0005783">
    <property type="term" value="C:endoplasmic reticulum"/>
    <property type="evidence" value="ECO:0007669"/>
    <property type="project" value="TreeGrafter"/>
</dbReference>
<comment type="caution">
    <text evidence="3">The sequence shown here is derived from an EMBL/GenBank/DDBJ whole genome shotgun (WGS) entry which is preliminary data.</text>
</comment>
<dbReference type="GO" id="GO:0002115">
    <property type="term" value="P:store-operated calcium entry"/>
    <property type="evidence" value="ECO:0007669"/>
    <property type="project" value="TreeGrafter"/>
</dbReference>
<feature type="transmembrane region" description="Helical" evidence="1">
    <location>
        <begin position="96"/>
        <end position="114"/>
    </location>
</feature>
<gene>
    <name evidence="3" type="ORF">JXQ802_LOCUS328</name>
    <name evidence="4" type="ORF">PYM288_LOCUS2384</name>
</gene>
<dbReference type="Proteomes" id="UP000663854">
    <property type="component" value="Unassembled WGS sequence"/>
</dbReference>
<dbReference type="PANTHER" id="PTHR15136:SF5">
    <property type="entry name" value="STROMAL INTERACTION MOLECULE HOMOLOG"/>
    <property type="match status" value="1"/>
</dbReference>
<evidence type="ECO:0000313" key="3">
    <source>
        <dbReference type="EMBL" id="CAF0728691.1"/>
    </source>
</evidence>
<name>A0A813MSJ4_9BILA</name>
<reference evidence="3" key="1">
    <citation type="submission" date="2021-02" db="EMBL/GenBank/DDBJ databases">
        <authorList>
            <person name="Nowell W R."/>
        </authorList>
    </citation>
    <scope>NUCLEOTIDE SEQUENCE</scope>
</reference>
<feature type="domain" description="STIM1/2 Orai1-activating region" evidence="2">
    <location>
        <begin position="167"/>
        <end position="219"/>
    </location>
</feature>
<dbReference type="PANTHER" id="PTHR15136">
    <property type="entry name" value="STROMAL INTERACTION MOLECULE HOMOLOG"/>
    <property type="match status" value="1"/>
</dbReference>
<evidence type="ECO:0000259" key="2">
    <source>
        <dbReference type="Pfam" id="PF16533"/>
    </source>
</evidence>
<keyword evidence="1" id="KW-1133">Transmembrane helix</keyword>